<reference evidence="1 2" key="1">
    <citation type="journal article" date="2018" name="Sci. Rep.">
        <title>Comparative genomics provides insights into the lifestyle and reveals functional heterogeneity of dark septate endophytic fungi.</title>
        <authorList>
            <person name="Knapp D.G."/>
            <person name="Nemeth J.B."/>
            <person name="Barry K."/>
            <person name="Hainaut M."/>
            <person name="Henrissat B."/>
            <person name="Johnson J."/>
            <person name="Kuo A."/>
            <person name="Lim J.H.P."/>
            <person name="Lipzen A."/>
            <person name="Nolan M."/>
            <person name="Ohm R.A."/>
            <person name="Tamas L."/>
            <person name="Grigoriev I.V."/>
            <person name="Spatafora J.W."/>
            <person name="Nagy L.G."/>
            <person name="Kovacs G.M."/>
        </authorList>
    </citation>
    <scope>NUCLEOTIDE SEQUENCE [LARGE SCALE GENOMIC DNA]</scope>
    <source>
        <strain evidence="1 2">DSE2036</strain>
    </source>
</reference>
<accession>A0A2V1DDX7</accession>
<sequence length="212" mass="24720">MANQLSAQNTDIVPMELDNVPPRRNWVLEIPDEILEKILEPLLRFPNGIHEERWHVIQKSRLLPLARRGLYHIAQELLYKQNTVYLKPHLNQSGLHYPPPSINQHLRKLVVKLPEDILNYSERDRVLAWLKKVASGIIGFPNLESLTLELQNNMPPYKWGSTEAITFKIKELNILVGQGHSCTISQCVSDSRSFGNCWRHWEWSQYLKITEN</sequence>
<dbReference type="Proteomes" id="UP000244855">
    <property type="component" value="Unassembled WGS sequence"/>
</dbReference>
<proteinExistence type="predicted"/>
<gene>
    <name evidence="1" type="ORF">DM02DRAFT_688332</name>
</gene>
<name>A0A2V1DDX7_9PLEO</name>
<dbReference type="OrthoDB" id="3799601at2759"/>
<keyword evidence="2" id="KW-1185">Reference proteome</keyword>
<evidence type="ECO:0000313" key="2">
    <source>
        <dbReference type="Proteomes" id="UP000244855"/>
    </source>
</evidence>
<dbReference type="AlphaFoldDB" id="A0A2V1DDX7"/>
<dbReference type="EMBL" id="KZ805470">
    <property type="protein sequence ID" value="PVH96225.1"/>
    <property type="molecule type" value="Genomic_DNA"/>
</dbReference>
<protein>
    <submittedName>
        <fullName evidence="1">Uncharacterized protein</fullName>
    </submittedName>
</protein>
<organism evidence="1 2">
    <name type="scientific">Periconia macrospinosa</name>
    <dbReference type="NCBI Taxonomy" id="97972"/>
    <lineage>
        <taxon>Eukaryota</taxon>
        <taxon>Fungi</taxon>
        <taxon>Dikarya</taxon>
        <taxon>Ascomycota</taxon>
        <taxon>Pezizomycotina</taxon>
        <taxon>Dothideomycetes</taxon>
        <taxon>Pleosporomycetidae</taxon>
        <taxon>Pleosporales</taxon>
        <taxon>Massarineae</taxon>
        <taxon>Periconiaceae</taxon>
        <taxon>Periconia</taxon>
    </lineage>
</organism>
<evidence type="ECO:0000313" key="1">
    <source>
        <dbReference type="EMBL" id="PVH96225.1"/>
    </source>
</evidence>